<evidence type="ECO:0000313" key="7">
    <source>
        <dbReference type="EMBL" id="SDC48665.1"/>
    </source>
</evidence>
<dbReference type="AlphaFoldDB" id="A0A1G6M0Z7"/>
<evidence type="ECO:0000256" key="1">
    <source>
        <dbReference type="ARBA" id="ARBA00023015"/>
    </source>
</evidence>
<dbReference type="CDD" id="cd01106">
    <property type="entry name" value="HTH_TipAL-Mta"/>
    <property type="match status" value="1"/>
</dbReference>
<keyword evidence="3" id="KW-0010">Activator</keyword>
<dbReference type="SMART" id="SM00422">
    <property type="entry name" value="HTH_MERR"/>
    <property type="match status" value="1"/>
</dbReference>
<evidence type="ECO:0000313" key="8">
    <source>
        <dbReference type="Proteomes" id="UP000199417"/>
    </source>
</evidence>
<keyword evidence="8" id="KW-1185">Reference proteome</keyword>
<evidence type="ECO:0000256" key="4">
    <source>
        <dbReference type="ARBA" id="ARBA00023163"/>
    </source>
</evidence>
<feature type="coiled-coil region" evidence="5">
    <location>
        <begin position="83"/>
        <end position="110"/>
    </location>
</feature>
<dbReference type="PRINTS" id="PR00040">
    <property type="entry name" value="HTHMERR"/>
</dbReference>
<proteinExistence type="predicted"/>
<dbReference type="PANTHER" id="PTHR30204:SF90">
    <property type="entry name" value="HTH-TYPE TRANSCRIPTIONAL ACTIVATOR MTA"/>
    <property type="match status" value="1"/>
</dbReference>
<accession>A0A1G6M0Z7</accession>
<dbReference type="Gene3D" id="1.10.490.50">
    <property type="entry name" value="Antibiotic binding domain of TipA-like multidrug resistance regulators"/>
    <property type="match status" value="1"/>
</dbReference>
<gene>
    <name evidence="7" type="ORF">SAMN05444580_10115</name>
</gene>
<dbReference type="EMBL" id="FNAB01000001">
    <property type="protein sequence ID" value="SDC48665.1"/>
    <property type="molecule type" value="Genomic_DNA"/>
</dbReference>
<keyword evidence="4" id="KW-0804">Transcription</keyword>
<dbReference type="RefSeq" id="WP_245709082.1">
    <property type="nucleotide sequence ID" value="NZ_FNAB01000001.1"/>
</dbReference>
<dbReference type="GO" id="GO:0003677">
    <property type="term" value="F:DNA binding"/>
    <property type="evidence" value="ECO:0007669"/>
    <property type="project" value="UniProtKB-KW"/>
</dbReference>
<dbReference type="Gene3D" id="1.10.1660.10">
    <property type="match status" value="1"/>
</dbReference>
<evidence type="ECO:0000256" key="3">
    <source>
        <dbReference type="ARBA" id="ARBA00023159"/>
    </source>
</evidence>
<feature type="domain" description="HTH merR-type" evidence="6">
    <location>
        <begin position="8"/>
        <end position="77"/>
    </location>
</feature>
<dbReference type="SUPFAM" id="SSF46955">
    <property type="entry name" value="Putative DNA-binding domain"/>
    <property type="match status" value="1"/>
</dbReference>
<dbReference type="InterPro" id="IPR000551">
    <property type="entry name" value="MerR-type_HTH_dom"/>
</dbReference>
<dbReference type="InterPro" id="IPR009061">
    <property type="entry name" value="DNA-bd_dom_put_sf"/>
</dbReference>
<name>A0A1G6M0Z7_9NOCA</name>
<protein>
    <submittedName>
        <fullName evidence="7">DNA-binding transcriptional regulator, MerR family</fullName>
    </submittedName>
</protein>
<keyword evidence="5" id="KW-0175">Coiled coil</keyword>
<dbReference type="PROSITE" id="PS00552">
    <property type="entry name" value="HTH_MERR_1"/>
    <property type="match status" value="1"/>
</dbReference>
<keyword evidence="2 7" id="KW-0238">DNA-binding</keyword>
<evidence type="ECO:0000259" key="6">
    <source>
        <dbReference type="PROSITE" id="PS50937"/>
    </source>
</evidence>
<dbReference type="GO" id="GO:0003700">
    <property type="term" value="F:DNA-binding transcription factor activity"/>
    <property type="evidence" value="ECO:0007669"/>
    <property type="project" value="InterPro"/>
</dbReference>
<dbReference type="InterPro" id="IPR047057">
    <property type="entry name" value="MerR_fam"/>
</dbReference>
<organism evidence="7 8">
    <name type="scientific">Rhodococcus tukisamuensis</name>
    <dbReference type="NCBI Taxonomy" id="168276"/>
    <lineage>
        <taxon>Bacteria</taxon>
        <taxon>Bacillati</taxon>
        <taxon>Actinomycetota</taxon>
        <taxon>Actinomycetes</taxon>
        <taxon>Mycobacteriales</taxon>
        <taxon>Nocardiaceae</taxon>
        <taxon>Rhodococcus</taxon>
    </lineage>
</organism>
<dbReference type="InterPro" id="IPR012925">
    <property type="entry name" value="TipAS_dom"/>
</dbReference>
<dbReference type="SUPFAM" id="SSF89082">
    <property type="entry name" value="Antibiotic binding domain of TipA-like multidrug resistance regulators"/>
    <property type="match status" value="1"/>
</dbReference>
<keyword evidence="1" id="KW-0805">Transcription regulation</keyword>
<dbReference type="Pfam" id="PF07739">
    <property type="entry name" value="TipAS"/>
    <property type="match status" value="1"/>
</dbReference>
<dbReference type="InterPro" id="IPR036244">
    <property type="entry name" value="TipA-like_antibiotic-bd"/>
</dbReference>
<dbReference type="Pfam" id="PF13411">
    <property type="entry name" value="MerR_1"/>
    <property type="match status" value="1"/>
</dbReference>
<evidence type="ECO:0000256" key="2">
    <source>
        <dbReference type="ARBA" id="ARBA00023125"/>
    </source>
</evidence>
<dbReference type="PROSITE" id="PS50937">
    <property type="entry name" value="HTH_MERR_2"/>
    <property type="match status" value="1"/>
</dbReference>
<dbReference type="Proteomes" id="UP000199417">
    <property type="component" value="Unassembled WGS sequence"/>
</dbReference>
<evidence type="ECO:0000256" key="5">
    <source>
        <dbReference type="SAM" id="Coils"/>
    </source>
</evidence>
<dbReference type="STRING" id="168276.SAMN05444580_10115"/>
<reference evidence="7 8" key="1">
    <citation type="submission" date="2016-10" db="EMBL/GenBank/DDBJ databases">
        <authorList>
            <person name="de Groot N.N."/>
        </authorList>
    </citation>
    <scope>NUCLEOTIDE SEQUENCE [LARGE SCALE GENOMIC DNA]</scope>
    <source>
        <strain evidence="7 8">JCM 11308</strain>
    </source>
</reference>
<dbReference type="PANTHER" id="PTHR30204">
    <property type="entry name" value="REDOX-CYCLING DRUG-SENSING TRANSCRIPTIONAL ACTIVATOR SOXR"/>
    <property type="match status" value="1"/>
</dbReference>
<sequence length="259" mass="29020">MSENRESRLTVGEVARLVGVSVRTLHHYDEIGLVAPSGRTPSGYRSYSGADVERLHRVLTYRELGFPLEEISALLDDPSVDAMAHLRRQRKLLEQRIDRLHQMAAAVEKLMEAQTMGIQLTPAEQREIFGDDWLGEEYAAEAEQRWGETDAWKQSQARSAKFSKADWQQIKTEADALEADLAAALTEGVPAGADRAAALAERHLAGIRRHYDCGYDMQVCIAQTYVSDERFRKHYDDIAPGLAQYVHDVIVANAARNGQ</sequence>